<dbReference type="OMA" id="YKANATA"/>
<proteinExistence type="predicted"/>
<dbReference type="InterPro" id="IPR052998">
    <property type="entry name" value="Hetero-Diels-Alderase-like"/>
</dbReference>
<dbReference type="HOGENOM" id="CLU_052989_0_1_1"/>
<reference evidence="3" key="1">
    <citation type="journal article" date="2015" name="BMC Genomics">
        <title>Genomic and transcriptomic analysis of the endophytic fungus Pestalotiopsis fici reveals its lifestyle and high potential for synthesis of natural products.</title>
        <authorList>
            <person name="Wang X."/>
            <person name="Zhang X."/>
            <person name="Liu L."/>
            <person name="Xiang M."/>
            <person name="Wang W."/>
            <person name="Sun X."/>
            <person name="Che Y."/>
            <person name="Guo L."/>
            <person name="Liu G."/>
            <person name="Guo L."/>
            <person name="Wang C."/>
            <person name="Yin W.B."/>
            <person name="Stadler M."/>
            <person name="Zhang X."/>
            <person name="Liu X."/>
        </authorList>
    </citation>
    <scope>NUCLEOTIDE SEQUENCE [LARGE SCALE GENOMIC DNA]</scope>
    <source>
        <strain evidence="3">W106-1 / CGMCC3.15140</strain>
    </source>
</reference>
<name>W3WP77_PESFW</name>
<dbReference type="EMBL" id="KI912118">
    <property type="protein sequence ID" value="ETS75609.1"/>
    <property type="molecule type" value="Genomic_DNA"/>
</dbReference>
<gene>
    <name evidence="2" type="ORF">PFICI_12553</name>
</gene>
<dbReference type="SUPFAM" id="SSF63829">
    <property type="entry name" value="Calcium-dependent phosphotriesterase"/>
    <property type="match status" value="1"/>
</dbReference>
<evidence type="ECO:0000256" key="1">
    <source>
        <dbReference type="SAM" id="SignalP"/>
    </source>
</evidence>
<sequence>MAGTLATGVATLIFSLTGVNFENSIVRPNGNLLLTTINNGSLYEIDPSSASPAAHLTATFGGANVLGISSIGSDKYAIAGGFSSGGGGGGGPGGYSNGTIFTIDLSTNSTLPLLGSPAATIPDSQLLDGLTALPAQPHVLLVTDALQGLVYRVDTATGAAEVAAQDDAFAGSPGVNGIKILDGHAYFTNTATKTYGRFAISDDGLQAGAVEIIAEDASSDDFALGPGGMAYLGRQQSPAAVVRILPDGTKEDIATSAAMGRPCSLDLALDGKTGYVTTASGQVFEFDVPEI</sequence>
<dbReference type="eggNOG" id="ENOG502S00D">
    <property type="taxonomic scope" value="Eukaryota"/>
</dbReference>
<keyword evidence="1" id="KW-0732">Signal</keyword>
<keyword evidence="3" id="KW-1185">Reference proteome</keyword>
<dbReference type="PANTHER" id="PTHR42060">
    <property type="entry name" value="NHL REPEAT-CONTAINING PROTEIN-RELATED"/>
    <property type="match status" value="1"/>
</dbReference>
<dbReference type="AlphaFoldDB" id="W3WP77"/>
<dbReference type="Proteomes" id="UP000030651">
    <property type="component" value="Unassembled WGS sequence"/>
</dbReference>
<organism evidence="2 3">
    <name type="scientific">Pestalotiopsis fici (strain W106-1 / CGMCC3.15140)</name>
    <dbReference type="NCBI Taxonomy" id="1229662"/>
    <lineage>
        <taxon>Eukaryota</taxon>
        <taxon>Fungi</taxon>
        <taxon>Dikarya</taxon>
        <taxon>Ascomycota</taxon>
        <taxon>Pezizomycotina</taxon>
        <taxon>Sordariomycetes</taxon>
        <taxon>Xylariomycetidae</taxon>
        <taxon>Amphisphaeriales</taxon>
        <taxon>Sporocadaceae</taxon>
        <taxon>Pestalotiopsis</taxon>
    </lineage>
</organism>
<dbReference type="KEGG" id="pfy:PFICI_12553"/>
<dbReference type="OrthoDB" id="9977941at2759"/>
<dbReference type="InParanoid" id="W3WP77"/>
<feature type="chain" id="PRO_5004835227" description="SMP-30/Gluconolactonase/LRE-like region domain-containing protein" evidence="1">
    <location>
        <begin position="22"/>
        <end position="291"/>
    </location>
</feature>
<dbReference type="PANTHER" id="PTHR42060:SF1">
    <property type="entry name" value="NHL REPEAT-CONTAINING PROTEIN"/>
    <property type="match status" value="1"/>
</dbReference>
<evidence type="ECO:0008006" key="4">
    <source>
        <dbReference type="Google" id="ProtNLM"/>
    </source>
</evidence>
<accession>W3WP77</accession>
<dbReference type="Gene3D" id="2.120.10.30">
    <property type="entry name" value="TolB, C-terminal domain"/>
    <property type="match status" value="1"/>
</dbReference>
<dbReference type="GeneID" id="19277566"/>
<evidence type="ECO:0000313" key="2">
    <source>
        <dbReference type="EMBL" id="ETS75609.1"/>
    </source>
</evidence>
<dbReference type="InterPro" id="IPR011042">
    <property type="entry name" value="6-blade_b-propeller_TolB-like"/>
</dbReference>
<evidence type="ECO:0000313" key="3">
    <source>
        <dbReference type="Proteomes" id="UP000030651"/>
    </source>
</evidence>
<protein>
    <recommendedName>
        <fullName evidence="4">SMP-30/Gluconolactonase/LRE-like region domain-containing protein</fullName>
    </recommendedName>
</protein>
<feature type="signal peptide" evidence="1">
    <location>
        <begin position="1"/>
        <end position="21"/>
    </location>
</feature>
<dbReference type="RefSeq" id="XP_007839325.1">
    <property type="nucleotide sequence ID" value="XM_007841134.1"/>
</dbReference>